<evidence type="ECO:0000313" key="4">
    <source>
        <dbReference type="Proteomes" id="UP001230188"/>
    </source>
</evidence>
<feature type="region of interest" description="Disordered" evidence="1">
    <location>
        <begin position="1"/>
        <end position="28"/>
    </location>
</feature>
<comment type="caution">
    <text evidence="2">The sequence shown here is derived from an EMBL/GenBank/DDBJ whole genome shotgun (WGS) entry which is preliminary data.</text>
</comment>
<feature type="region of interest" description="Disordered" evidence="1">
    <location>
        <begin position="100"/>
        <end position="123"/>
    </location>
</feature>
<evidence type="ECO:0000256" key="1">
    <source>
        <dbReference type="SAM" id="MobiDB-lite"/>
    </source>
</evidence>
<dbReference type="EMBL" id="JAQMWT010000142">
    <property type="protein sequence ID" value="KAJ8609320.1"/>
    <property type="molecule type" value="Genomic_DNA"/>
</dbReference>
<proteinExistence type="predicted"/>
<protein>
    <submittedName>
        <fullName evidence="2">Uncharacterized protein</fullName>
    </submittedName>
</protein>
<evidence type="ECO:0000313" key="2">
    <source>
        <dbReference type="EMBL" id="KAJ8606272.1"/>
    </source>
</evidence>
<dbReference type="Proteomes" id="UP001230188">
    <property type="component" value="Unassembled WGS sequence"/>
</dbReference>
<evidence type="ECO:0000313" key="3">
    <source>
        <dbReference type="EMBL" id="KAJ8609320.1"/>
    </source>
</evidence>
<keyword evidence="4" id="KW-1185">Reference proteome</keyword>
<organism evidence="2 4">
    <name type="scientific">Chrysophaeum taylorii</name>
    <dbReference type="NCBI Taxonomy" id="2483200"/>
    <lineage>
        <taxon>Eukaryota</taxon>
        <taxon>Sar</taxon>
        <taxon>Stramenopiles</taxon>
        <taxon>Ochrophyta</taxon>
        <taxon>Pelagophyceae</taxon>
        <taxon>Pelagomonadales</taxon>
        <taxon>Pelagomonadaceae</taxon>
        <taxon>Chrysophaeum</taxon>
    </lineage>
</organism>
<dbReference type="EMBL" id="JAQMWT010000283">
    <property type="protein sequence ID" value="KAJ8606272.1"/>
    <property type="molecule type" value="Genomic_DNA"/>
</dbReference>
<reference evidence="2" key="1">
    <citation type="submission" date="2023-01" db="EMBL/GenBank/DDBJ databases">
        <title>Metagenome sequencing of chrysophaentin producing Chrysophaeum taylorii.</title>
        <authorList>
            <person name="Davison J."/>
            <person name="Bewley C."/>
        </authorList>
    </citation>
    <scope>NUCLEOTIDE SEQUENCE</scope>
    <source>
        <strain evidence="2">NIES-1699</strain>
    </source>
</reference>
<sequence>MFRWFLGGRQKQTQTPSDPPQETAEEEEYRRLMSRLAIRRLIVEVKGPELDRALAEDAVREARSAAALRGEVLVEDPGYNDSDVETDALVYYSEKKADVLRHRRRRPPAPPDDETKPSRDEDRPPRFFLAASRALVLVLLVTLPVTRRAEMSFWWCWWMRNGMAANERPSDLVRPGSDP</sequence>
<feature type="compositionally biased region" description="Basic and acidic residues" evidence="1">
    <location>
        <begin position="113"/>
        <end position="123"/>
    </location>
</feature>
<gene>
    <name evidence="3" type="ORF">CTAYLR_009108</name>
    <name evidence="2" type="ORF">CTAYLR_010311</name>
</gene>
<dbReference type="AlphaFoldDB" id="A0AAD7XMG5"/>
<accession>A0AAD7XMG5</accession>
<name>A0AAD7XMG5_9STRA</name>